<comment type="caution">
    <text evidence="5">The sequence shown here is derived from an EMBL/GenBank/DDBJ whole genome shotgun (WGS) entry which is preliminary data.</text>
</comment>
<dbReference type="PANTHER" id="PTHR33397:SF3">
    <property type="entry name" value="MRNA NUCLEASE HEPT"/>
    <property type="match status" value="1"/>
</dbReference>
<dbReference type="AlphaFoldDB" id="A0A2M6RAG8"/>
<dbReference type="EMBL" id="PEZX01000023">
    <property type="protein sequence ID" value="PIS07020.1"/>
    <property type="molecule type" value="Genomic_DNA"/>
</dbReference>
<dbReference type="Proteomes" id="UP000231162">
    <property type="component" value="Unassembled WGS sequence"/>
</dbReference>
<organism evidence="5 6">
    <name type="scientific">Candidatus Berkelbacteria bacterium CG10_big_fil_rev_8_21_14_0_10_43_14</name>
    <dbReference type="NCBI Taxonomy" id="1974515"/>
    <lineage>
        <taxon>Bacteria</taxon>
        <taxon>Candidatus Berkelbacteria</taxon>
    </lineage>
</organism>
<evidence type="ECO:0000313" key="5">
    <source>
        <dbReference type="EMBL" id="PIS07020.1"/>
    </source>
</evidence>
<dbReference type="Gene3D" id="1.20.120.580">
    <property type="entry name" value="bsu32300-like"/>
    <property type="match status" value="1"/>
</dbReference>
<dbReference type="GO" id="GO:0110001">
    <property type="term" value="C:toxin-antitoxin complex"/>
    <property type="evidence" value="ECO:0007669"/>
    <property type="project" value="InterPro"/>
</dbReference>
<proteinExistence type="inferred from homology"/>
<evidence type="ECO:0000256" key="1">
    <source>
        <dbReference type="ARBA" id="ARBA00022649"/>
    </source>
</evidence>
<dbReference type="Pfam" id="PF01934">
    <property type="entry name" value="HepT-like"/>
    <property type="match status" value="1"/>
</dbReference>
<evidence type="ECO:0000256" key="3">
    <source>
        <dbReference type="ARBA" id="ARBA00022801"/>
    </source>
</evidence>
<name>A0A2M6RAG8_9BACT</name>
<dbReference type="PANTHER" id="PTHR33397">
    <property type="entry name" value="UPF0331 PROTEIN YUTE"/>
    <property type="match status" value="1"/>
</dbReference>
<keyword evidence="1" id="KW-1277">Toxin-antitoxin system</keyword>
<dbReference type="InterPro" id="IPR008201">
    <property type="entry name" value="HepT-like"/>
</dbReference>
<keyword evidence="2" id="KW-0540">Nuclease</keyword>
<reference evidence="6" key="1">
    <citation type="submission" date="2017-09" db="EMBL/GenBank/DDBJ databases">
        <title>Depth-based differentiation of microbial function through sediment-hosted aquifers and enrichment of novel symbionts in the deep terrestrial subsurface.</title>
        <authorList>
            <person name="Probst A.J."/>
            <person name="Ladd B."/>
            <person name="Jarett J.K."/>
            <person name="Geller-Mcgrath D.E."/>
            <person name="Sieber C.M.K."/>
            <person name="Emerson J.B."/>
            <person name="Anantharaman K."/>
            <person name="Thomas B.C."/>
            <person name="Malmstrom R."/>
            <person name="Stieglmeier M."/>
            <person name="Klingl A."/>
            <person name="Woyke T."/>
            <person name="Ryan C.M."/>
            <person name="Banfield J.F."/>
        </authorList>
    </citation>
    <scope>NUCLEOTIDE SEQUENCE [LARGE SCALE GENOMIC DNA]</scope>
</reference>
<comment type="similarity">
    <text evidence="4">Belongs to the HepT RNase toxin family.</text>
</comment>
<sequence length="143" mass="16884">MTPIRKDLIERKISLIQDDLEKLSRLKDFTLNEIVSDFMKQATVERLLERIITRAIDINQHLISERATPDISPPKDYHETFLRLAEIKIYPADFAKEIAKSVSTRNLLVHEYDNIDYERVYHSIKDCLKDYRAYIDYILKAIG</sequence>
<evidence type="ECO:0000256" key="4">
    <source>
        <dbReference type="ARBA" id="ARBA00024207"/>
    </source>
</evidence>
<dbReference type="NCBIfam" id="NF047751">
    <property type="entry name" value="HepT_toxin"/>
    <property type="match status" value="1"/>
</dbReference>
<dbReference type="InterPro" id="IPR052379">
    <property type="entry name" value="Type_VII_TA_RNase"/>
</dbReference>
<dbReference type="InterPro" id="IPR037038">
    <property type="entry name" value="HepT-like_sf"/>
</dbReference>
<gene>
    <name evidence="5" type="ORF">COT79_01670</name>
</gene>
<accession>A0A2M6RAG8</accession>
<evidence type="ECO:0008006" key="7">
    <source>
        <dbReference type="Google" id="ProtNLM"/>
    </source>
</evidence>
<dbReference type="GO" id="GO:0016787">
    <property type="term" value="F:hydrolase activity"/>
    <property type="evidence" value="ECO:0007669"/>
    <property type="project" value="UniProtKB-KW"/>
</dbReference>
<protein>
    <recommendedName>
        <fullName evidence="7">DUF86 domain-containing protein</fullName>
    </recommendedName>
</protein>
<keyword evidence="3" id="KW-0378">Hydrolase</keyword>
<dbReference type="GO" id="GO:0004540">
    <property type="term" value="F:RNA nuclease activity"/>
    <property type="evidence" value="ECO:0007669"/>
    <property type="project" value="InterPro"/>
</dbReference>
<evidence type="ECO:0000256" key="2">
    <source>
        <dbReference type="ARBA" id="ARBA00022722"/>
    </source>
</evidence>
<evidence type="ECO:0000313" key="6">
    <source>
        <dbReference type="Proteomes" id="UP000231162"/>
    </source>
</evidence>